<dbReference type="eggNOG" id="KOG2878">
    <property type="taxonomic scope" value="Eukaryota"/>
</dbReference>
<evidence type="ECO:0000313" key="4">
    <source>
        <dbReference type="Proteomes" id="UP000182444"/>
    </source>
</evidence>
<dbReference type="VEuPathDB" id="FungiDB:YALI0_A02717g"/>
<evidence type="ECO:0000313" key="2">
    <source>
        <dbReference type="EMBL" id="AOW00191.1"/>
    </source>
</evidence>
<dbReference type="InterPro" id="IPR027417">
    <property type="entry name" value="P-loop_NTPase"/>
</dbReference>
<sequence>MNTDKVNSIVSFLRPLISAHRSASANVPFVLGFSGPQGCGKSTLVAELSTALRQAPFNYKVIELSLDDLYLTHEGQERLSEEFPNNKLYRHRGEPGTHDVALGEKTLKSLVQNKVTPVPRYDKSKFQGQGDRVPESEWPVMTPPFDVVLFEGWCAGFRAISIDELEALYAQSTSLARDETDPDAAPAVDPANLEASSIDQLKEPVPTTLAHHQFSDLQQVNHELKKLQQLWKYFDAFVHLDSLDINFTYKWRLQQEHALIQKRGTGMTDQQVKKFIDGYMPAYEMYIPGLREQTLLTRPNRQLRLVLDEDRKVKFERVK</sequence>
<dbReference type="GeneID" id="2905739"/>
<dbReference type="GO" id="GO:0005524">
    <property type="term" value="F:ATP binding"/>
    <property type="evidence" value="ECO:0007669"/>
    <property type="project" value="InterPro"/>
</dbReference>
<dbReference type="InterPro" id="IPR006083">
    <property type="entry name" value="PRK/URK"/>
</dbReference>
<organism evidence="2 4">
    <name type="scientific">Yarrowia lipolytica</name>
    <name type="common">Candida lipolytica</name>
    <dbReference type="NCBI Taxonomy" id="4952"/>
    <lineage>
        <taxon>Eukaryota</taxon>
        <taxon>Fungi</taxon>
        <taxon>Dikarya</taxon>
        <taxon>Ascomycota</taxon>
        <taxon>Saccharomycotina</taxon>
        <taxon>Dipodascomycetes</taxon>
        <taxon>Dipodascales</taxon>
        <taxon>Dipodascales incertae sedis</taxon>
        <taxon>Yarrowia</taxon>
    </lineage>
</organism>
<reference evidence="2 4" key="1">
    <citation type="journal article" date="2016" name="PLoS ONE">
        <title>Sequence Assembly of Yarrowia lipolytica Strain W29/CLIB89 Shows Transposable Element Diversity.</title>
        <authorList>
            <person name="Magnan C."/>
            <person name="Yu J."/>
            <person name="Chang I."/>
            <person name="Jahn E."/>
            <person name="Kanomata Y."/>
            <person name="Wu J."/>
            <person name="Zeller M."/>
            <person name="Oakes M."/>
            <person name="Baldi P."/>
            <person name="Sandmeyer S."/>
        </authorList>
    </citation>
    <scope>NUCLEOTIDE SEQUENCE [LARGE SCALE GENOMIC DNA]</scope>
    <source>
        <strain evidence="2">CLIB89</strain>
        <strain evidence="4">CLIB89(W29)</strain>
    </source>
</reference>
<dbReference type="OMA" id="FWRSLHP"/>
<dbReference type="OrthoDB" id="347435at2759"/>
<keyword evidence="3" id="KW-0378">Hydrolase</keyword>
<feature type="domain" description="Phosphoribulokinase/uridine kinase" evidence="1">
    <location>
        <begin position="30"/>
        <end position="157"/>
    </location>
</feature>
<dbReference type="EMBL" id="CP017553">
    <property type="protein sequence ID" value="AOW00191.1"/>
    <property type="molecule type" value="Genomic_DNA"/>
</dbReference>
<dbReference type="Gene3D" id="3.40.50.300">
    <property type="entry name" value="P-loop containing nucleotide triphosphate hydrolases"/>
    <property type="match status" value="1"/>
</dbReference>
<reference evidence="3 5" key="2">
    <citation type="submission" date="2018-07" db="EMBL/GenBank/DDBJ databases">
        <title>Draft Genome Assemblies for Five Robust Yarrowia lipolytica Strains Exhibiting High Lipid Production and Pentose Sugar Utilization and Sugar Alcohol Secretion from Undetoxified Lignocellulosic Biomass Hydrolysates.</title>
        <authorList>
            <consortium name="DOE Joint Genome Institute"/>
            <person name="Walker C."/>
            <person name="Ryu S."/>
            <person name="Na H."/>
            <person name="Zane M."/>
            <person name="LaButti K."/>
            <person name="Lipzen A."/>
            <person name="Haridas S."/>
            <person name="Barry K."/>
            <person name="Grigoriev I.V."/>
            <person name="Quarterman J."/>
            <person name="Slininger P."/>
            <person name="Dien B."/>
            <person name="Trinh C.T."/>
        </authorList>
    </citation>
    <scope>NUCLEOTIDE SEQUENCE [LARGE SCALE GENOMIC DNA]</scope>
    <source>
        <strain evidence="3 5">YB392</strain>
    </source>
</reference>
<evidence type="ECO:0000313" key="3">
    <source>
        <dbReference type="EMBL" id="RDW27375.1"/>
    </source>
</evidence>
<proteinExistence type="predicted"/>
<dbReference type="PANTHER" id="PTHR10285">
    <property type="entry name" value="URIDINE KINASE"/>
    <property type="match status" value="1"/>
</dbReference>
<dbReference type="Proteomes" id="UP000256601">
    <property type="component" value="Unassembled WGS sequence"/>
</dbReference>
<name>A0A1D8N3I7_YARLL</name>
<dbReference type="KEGG" id="yli:2905739"/>
<dbReference type="SUPFAM" id="SSF52540">
    <property type="entry name" value="P-loop containing nucleoside triphosphate hydrolases"/>
    <property type="match status" value="1"/>
</dbReference>
<dbReference type="Proteomes" id="UP000182444">
    <property type="component" value="Chromosome 1A"/>
</dbReference>
<dbReference type="GO" id="GO:0016787">
    <property type="term" value="F:hydrolase activity"/>
    <property type="evidence" value="ECO:0007669"/>
    <property type="project" value="UniProtKB-KW"/>
</dbReference>
<dbReference type="EMBL" id="KZ858964">
    <property type="protein sequence ID" value="RDW27375.1"/>
    <property type="molecule type" value="Genomic_DNA"/>
</dbReference>
<dbReference type="Pfam" id="PF00485">
    <property type="entry name" value="PRK"/>
    <property type="match status" value="1"/>
</dbReference>
<evidence type="ECO:0000259" key="1">
    <source>
        <dbReference type="Pfam" id="PF00485"/>
    </source>
</evidence>
<accession>A0A1D8N3I7</accession>
<evidence type="ECO:0000313" key="5">
    <source>
        <dbReference type="Proteomes" id="UP000256601"/>
    </source>
</evidence>
<dbReference type="AlphaFoldDB" id="A0A1D8N3I7"/>
<gene>
    <name evidence="3" type="ORF">B0I71DRAFT_157775</name>
    <name evidence="2" type="ORF">YALI1_A03210g</name>
</gene>
<dbReference type="GO" id="GO:0016301">
    <property type="term" value="F:kinase activity"/>
    <property type="evidence" value="ECO:0007669"/>
    <property type="project" value="InterPro"/>
</dbReference>
<dbReference type="RefSeq" id="XP_499704.1">
    <property type="nucleotide sequence ID" value="XM_499704.1"/>
</dbReference>
<protein>
    <submittedName>
        <fullName evidence="3">P-loop containing nucleoside triphosphate hydrolase protein</fullName>
    </submittedName>
</protein>
<dbReference type="VEuPathDB" id="FungiDB:YALI1_A03210g"/>